<accession>A0A7S3SKI6</accession>
<protein>
    <submittedName>
        <fullName evidence="2">Uncharacterized protein</fullName>
    </submittedName>
</protein>
<gene>
    <name evidence="2" type="ORF">EHUX00137_LOCUS22330</name>
</gene>
<feature type="region of interest" description="Disordered" evidence="1">
    <location>
        <begin position="253"/>
        <end position="274"/>
    </location>
</feature>
<reference evidence="2" key="1">
    <citation type="submission" date="2021-01" db="EMBL/GenBank/DDBJ databases">
        <authorList>
            <person name="Corre E."/>
            <person name="Pelletier E."/>
            <person name="Niang G."/>
            <person name="Scheremetjew M."/>
            <person name="Finn R."/>
            <person name="Kale V."/>
            <person name="Holt S."/>
            <person name="Cochrane G."/>
            <person name="Meng A."/>
            <person name="Brown T."/>
            <person name="Cohen L."/>
        </authorList>
    </citation>
    <scope>NUCLEOTIDE SEQUENCE</scope>
    <source>
        <strain evidence="2">379</strain>
    </source>
</reference>
<dbReference type="AlphaFoldDB" id="A0A7S3SKI6"/>
<name>A0A7S3SKI6_EMIHU</name>
<feature type="region of interest" description="Disordered" evidence="1">
    <location>
        <begin position="288"/>
        <end position="357"/>
    </location>
</feature>
<evidence type="ECO:0000256" key="1">
    <source>
        <dbReference type="SAM" id="MobiDB-lite"/>
    </source>
</evidence>
<evidence type="ECO:0000313" key="2">
    <source>
        <dbReference type="EMBL" id="CAE0557317.1"/>
    </source>
</evidence>
<proteinExistence type="predicted"/>
<feature type="region of interest" description="Disordered" evidence="1">
    <location>
        <begin position="92"/>
        <end position="112"/>
    </location>
</feature>
<dbReference type="EMBL" id="HBIR01028875">
    <property type="protein sequence ID" value="CAE0557317.1"/>
    <property type="molecule type" value="Transcribed_RNA"/>
</dbReference>
<sequence>MASPRDTAPDRLAAAQAAALSRHAAGLEAREVAVRWSEARLRNRVAQWAVLMEATTTMDVQRWLLLAASQLDEEHEVSRSWQRRAEAAEAALAASKRGGGGAPEVPALSVRPDATPTAAGAATARALDQEGASSNKLINAGDALPAAQQLALFTQLKVDLSEARREAAELHTRLAPALHGALARDTESLPGALDRHVAAAAYRHLSLEQLTLALRGAGARLPPDPDRQVLCCLCVHHGIDPVRLVPAAWRMRSNSTDRRPARLSLGGGAAGEGVLRDTPWAAAEEEAPLVQATGDDQEDTASSQARGSFREGGRDSVVGSATAEAILEPQTPPRCPRSQPPSPNAKRISPAKGQAPRSVATEWGHEGRHFVDDFFAKTPAVRDADPTTALQRQRMLREGGFRELRWSATRETLVNAACTMRDHSLLTAVFYAWATLRWRRKALLASAAGAAMVAARTATVPPPSDGVAGTPLVVLQTLEQQRLRLVQLLHEAHAENRWHRQLTSGVLRQKLLLLLWAGGSRTLQRCWLAWSAHMLRRRVARELKSEAHQLAFALRVAALSQAPNLTIADGAGSRGGEDRRAATAGSRTRGVDCASIFAGYNMRRAWAGWCAAVSLARIQAAYQQGVEDTLSAERAIEGQTPAGARASEGASKGDGFRWLGLFSARGDDSTRDSASRCGASASTTGQTLCRHLDVRRKSIALLGWRAVKTASKLRSMRERDQSALLVAVWNASVSGVMQSTDSGVVPRLARGLLTTRAEDSDSE</sequence>
<organism evidence="2">
    <name type="scientific">Emiliania huxleyi</name>
    <name type="common">Coccolithophore</name>
    <name type="synonym">Pontosphaera huxleyi</name>
    <dbReference type="NCBI Taxonomy" id="2903"/>
    <lineage>
        <taxon>Eukaryota</taxon>
        <taxon>Haptista</taxon>
        <taxon>Haptophyta</taxon>
        <taxon>Prymnesiophyceae</taxon>
        <taxon>Isochrysidales</taxon>
        <taxon>Noelaerhabdaceae</taxon>
        <taxon>Emiliania</taxon>
    </lineage>
</organism>
<feature type="compositionally biased region" description="Pro residues" evidence="1">
    <location>
        <begin position="330"/>
        <end position="343"/>
    </location>
</feature>